<dbReference type="InterPro" id="IPR027417">
    <property type="entry name" value="P-loop_NTPase"/>
</dbReference>
<evidence type="ECO:0000256" key="2">
    <source>
        <dbReference type="SAM" id="Phobius"/>
    </source>
</evidence>
<dbReference type="AlphaFoldDB" id="A0A2V1DGQ9"/>
<keyword evidence="4" id="KW-1185">Reference proteome</keyword>
<keyword evidence="2" id="KW-0472">Membrane</keyword>
<gene>
    <name evidence="3" type="ORF">DM02DRAFT_730959</name>
</gene>
<sequence length="283" mass="32299">MTTKTLTTATTTTPSTPSNRPKPVRILHLGFPRTGSVSMMAAYKTLGYTPYHGFDFMAHPSHQILWEHGIDAKFYARSSRAAPLTKSDFDSASFLGPFDVLSDFPVLAWKTELLDWYPDAKVVFVERSDERKWDSSFKEGVIAGFYGLIPWLLLHVIDPYIASARPATCMRKLFYALFRASDREGLEGNAVRTYREHNEWVRRNVPKERLLVYELGSGWEPLCEFLGKEVPQGVEFPWLNEKEEMKRYVERMSRETLWKSLPRVAVVVGCLGVVVGARLAGWV</sequence>
<accession>A0A2V1DGQ9</accession>
<evidence type="ECO:0008006" key="5">
    <source>
        <dbReference type="Google" id="ProtNLM"/>
    </source>
</evidence>
<dbReference type="EMBL" id="KZ805454">
    <property type="protein sequence ID" value="PVH96793.1"/>
    <property type="molecule type" value="Genomic_DNA"/>
</dbReference>
<dbReference type="Proteomes" id="UP000244855">
    <property type="component" value="Unassembled WGS sequence"/>
</dbReference>
<evidence type="ECO:0000313" key="3">
    <source>
        <dbReference type="EMBL" id="PVH96793.1"/>
    </source>
</evidence>
<feature type="region of interest" description="Disordered" evidence="1">
    <location>
        <begin position="1"/>
        <end position="22"/>
    </location>
</feature>
<reference evidence="3 4" key="1">
    <citation type="journal article" date="2018" name="Sci. Rep.">
        <title>Comparative genomics provides insights into the lifestyle and reveals functional heterogeneity of dark septate endophytic fungi.</title>
        <authorList>
            <person name="Knapp D.G."/>
            <person name="Nemeth J.B."/>
            <person name="Barry K."/>
            <person name="Hainaut M."/>
            <person name="Henrissat B."/>
            <person name="Johnson J."/>
            <person name="Kuo A."/>
            <person name="Lim J.H.P."/>
            <person name="Lipzen A."/>
            <person name="Nolan M."/>
            <person name="Ohm R.A."/>
            <person name="Tamas L."/>
            <person name="Grigoriev I.V."/>
            <person name="Spatafora J.W."/>
            <person name="Nagy L.G."/>
            <person name="Kovacs G.M."/>
        </authorList>
    </citation>
    <scope>NUCLEOTIDE SEQUENCE [LARGE SCALE GENOMIC DNA]</scope>
    <source>
        <strain evidence="3 4">DSE2036</strain>
    </source>
</reference>
<dbReference type="Gene3D" id="3.40.50.300">
    <property type="entry name" value="P-loop containing nucleotide triphosphate hydrolases"/>
    <property type="match status" value="1"/>
</dbReference>
<dbReference type="OrthoDB" id="408152at2759"/>
<keyword evidence="2" id="KW-1133">Transmembrane helix</keyword>
<feature type="compositionally biased region" description="Low complexity" evidence="1">
    <location>
        <begin position="1"/>
        <end position="16"/>
    </location>
</feature>
<protein>
    <recommendedName>
        <fullName evidence="5">NAD dependent epimerase/dehydratase</fullName>
    </recommendedName>
</protein>
<feature type="transmembrane region" description="Helical" evidence="2">
    <location>
        <begin position="261"/>
        <end position="280"/>
    </location>
</feature>
<dbReference type="Pfam" id="PF17784">
    <property type="entry name" value="Sulfotransfer_4"/>
    <property type="match status" value="1"/>
</dbReference>
<dbReference type="PANTHER" id="PTHR36978:SF4">
    <property type="entry name" value="P-LOOP CONTAINING NUCLEOSIDE TRIPHOSPHATE HYDROLASE PROTEIN"/>
    <property type="match status" value="1"/>
</dbReference>
<proteinExistence type="predicted"/>
<organism evidence="3 4">
    <name type="scientific">Periconia macrospinosa</name>
    <dbReference type="NCBI Taxonomy" id="97972"/>
    <lineage>
        <taxon>Eukaryota</taxon>
        <taxon>Fungi</taxon>
        <taxon>Dikarya</taxon>
        <taxon>Ascomycota</taxon>
        <taxon>Pezizomycotina</taxon>
        <taxon>Dothideomycetes</taxon>
        <taxon>Pleosporomycetidae</taxon>
        <taxon>Pleosporales</taxon>
        <taxon>Massarineae</taxon>
        <taxon>Periconiaceae</taxon>
        <taxon>Periconia</taxon>
    </lineage>
</organism>
<evidence type="ECO:0000256" key="1">
    <source>
        <dbReference type="SAM" id="MobiDB-lite"/>
    </source>
</evidence>
<dbReference type="PANTHER" id="PTHR36978">
    <property type="entry name" value="P-LOOP CONTAINING NUCLEOTIDE TRIPHOSPHATE HYDROLASE"/>
    <property type="match status" value="1"/>
</dbReference>
<dbReference type="SUPFAM" id="SSF52540">
    <property type="entry name" value="P-loop containing nucleoside triphosphate hydrolases"/>
    <property type="match status" value="1"/>
</dbReference>
<name>A0A2V1DGQ9_9PLEO</name>
<keyword evidence="2" id="KW-0812">Transmembrane</keyword>
<dbReference type="STRING" id="97972.A0A2V1DGQ9"/>
<evidence type="ECO:0000313" key="4">
    <source>
        <dbReference type="Proteomes" id="UP000244855"/>
    </source>
</evidence>
<dbReference type="InterPro" id="IPR040632">
    <property type="entry name" value="Sulfotransfer_4"/>
</dbReference>